<dbReference type="EMBL" id="VBAN01000388">
    <property type="protein sequence ID" value="TMI78752.1"/>
    <property type="molecule type" value="Genomic_DNA"/>
</dbReference>
<evidence type="ECO:0000313" key="7">
    <source>
        <dbReference type="EMBL" id="TMI78752.1"/>
    </source>
</evidence>
<comment type="subcellular location">
    <subcellularLocation>
        <location evidence="1">Endomembrane system</location>
        <topology evidence="1">Multi-pass membrane protein</topology>
    </subcellularLocation>
</comment>
<feature type="transmembrane region" description="Helical" evidence="5">
    <location>
        <begin position="336"/>
        <end position="357"/>
    </location>
</feature>
<evidence type="ECO:0000256" key="4">
    <source>
        <dbReference type="ARBA" id="ARBA00023136"/>
    </source>
</evidence>
<feature type="transmembrane region" description="Helical" evidence="5">
    <location>
        <begin position="206"/>
        <end position="229"/>
    </location>
</feature>
<name>A0A537J5X5_9BACT</name>
<evidence type="ECO:0000256" key="5">
    <source>
        <dbReference type="SAM" id="Phobius"/>
    </source>
</evidence>
<dbReference type="InterPro" id="IPR012347">
    <property type="entry name" value="Ferritin-like"/>
</dbReference>
<reference evidence="7 8" key="1">
    <citation type="journal article" date="2019" name="Nat. Microbiol.">
        <title>Mediterranean grassland soil C-N compound turnover is dependent on rainfall and depth, and is mediated by genomically divergent microorganisms.</title>
        <authorList>
            <person name="Diamond S."/>
            <person name="Andeer P.F."/>
            <person name="Li Z."/>
            <person name="Crits-Christoph A."/>
            <person name="Burstein D."/>
            <person name="Anantharaman K."/>
            <person name="Lane K.R."/>
            <person name="Thomas B.C."/>
            <person name="Pan C."/>
            <person name="Northen T.R."/>
            <person name="Banfield J.F."/>
        </authorList>
    </citation>
    <scope>NUCLEOTIDE SEQUENCE [LARGE SCALE GENOMIC DNA]</scope>
    <source>
        <strain evidence="7">NP_6</strain>
    </source>
</reference>
<keyword evidence="4 5" id="KW-0472">Membrane</keyword>
<sequence length="391" mass="41068">MTRMAARGGNQETVTRLLAAWRGEVEARAIYEALAAREPDRERAAILLRMAAGEGGHRARIEARLGEIGVPTPDPASVRLTLWTRLQLRFAPAEKVLAWREAMEDRETDDTYSRPTGDPKTDALFGELRKDERSHALAVEDMRAAAPPAVPGEDPQGRLRRILGRETWHKTGSSWISGAVYGANDGLAAVFGIVAGVSGATGGSSFVLTAGLAGAIASALSMAVGAYLAERSTSEVAAANIAGERKELEERPEEEKEELSLFYQLKGLGKAQADELAVRLGSHPDAMLQALVTEELGGVSAGGNPGQAAVAAGLSTGIGAMIPVLPFFWIGGTAGVIWAAIVSLVAHFIVGAAKSLFTLRSWWSSGLEMTIAGVIVGGATYVLGLLFKGAG</sequence>
<organism evidence="7 8">
    <name type="scientific">Candidatus Segetimicrobium genomatis</name>
    <dbReference type="NCBI Taxonomy" id="2569760"/>
    <lineage>
        <taxon>Bacteria</taxon>
        <taxon>Bacillati</taxon>
        <taxon>Candidatus Sysuimicrobiota</taxon>
        <taxon>Candidatus Sysuimicrobiia</taxon>
        <taxon>Candidatus Sysuimicrobiales</taxon>
        <taxon>Candidatus Segetimicrobiaceae</taxon>
        <taxon>Candidatus Segetimicrobium</taxon>
    </lineage>
</organism>
<dbReference type="Proteomes" id="UP000318093">
    <property type="component" value="Unassembled WGS sequence"/>
</dbReference>
<keyword evidence="3 5" id="KW-1133">Transmembrane helix</keyword>
<dbReference type="InterPro" id="IPR009078">
    <property type="entry name" value="Ferritin-like_SF"/>
</dbReference>
<dbReference type="GO" id="GO:0005384">
    <property type="term" value="F:manganese ion transmembrane transporter activity"/>
    <property type="evidence" value="ECO:0007669"/>
    <property type="project" value="InterPro"/>
</dbReference>
<evidence type="ECO:0000259" key="6">
    <source>
        <dbReference type="Pfam" id="PF02915"/>
    </source>
</evidence>
<comment type="caution">
    <text evidence="7">The sequence shown here is derived from an EMBL/GenBank/DDBJ whole genome shotgun (WGS) entry which is preliminary data.</text>
</comment>
<dbReference type="AlphaFoldDB" id="A0A537J5X5"/>
<evidence type="ECO:0000313" key="8">
    <source>
        <dbReference type="Proteomes" id="UP000318093"/>
    </source>
</evidence>
<evidence type="ECO:0000256" key="1">
    <source>
        <dbReference type="ARBA" id="ARBA00004127"/>
    </source>
</evidence>
<feature type="transmembrane region" description="Helical" evidence="5">
    <location>
        <begin position="369"/>
        <end position="387"/>
    </location>
</feature>
<gene>
    <name evidence="7" type="ORF">E6H03_11500</name>
</gene>
<feature type="domain" description="Rubrerythrin diiron-binding" evidence="6">
    <location>
        <begin position="17"/>
        <end position="137"/>
    </location>
</feature>
<dbReference type="PANTHER" id="PTHR31851">
    <property type="entry name" value="FE(2+)/MN(2+) TRANSPORTER PCL1"/>
    <property type="match status" value="1"/>
</dbReference>
<dbReference type="Pfam" id="PF01988">
    <property type="entry name" value="VIT1"/>
    <property type="match status" value="1"/>
</dbReference>
<feature type="transmembrane region" description="Helical" evidence="5">
    <location>
        <begin position="179"/>
        <end position="200"/>
    </location>
</feature>
<dbReference type="InterPro" id="IPR003251">
    <property type="entry name" value="Rr_diiron-bd_dom"/>
</dbReference>
<dbReference type="Pfam" id="PF02915">
    <property type="entry name" value="Rubrerythrin"/>
    <property type="match status" value="1"/>
</dbReference>
<dbReference type="GO" id="GO:0012505">
    <property type="term" value="C:endomembrane system"/>
    <property type="evidence" value="ECO:0007669"/>
    <property type="project" value="UniProtKB-SubCell"/>
</dbReference>
<dbReference type="GO" id="GO:0016491">
    <property type="term" value="F:oxidoreductase activity"/>
    <property type="evidence" value="ECO:0007669"/>
    <property type="project" value="InterPro"/>
</dbReference>
<evidence type="ECO:0000256" key="3">
    <source>
        <dbReference type="ARBA" id="ARBA00022989"/>
    </source>
</evidence>
<proteinExistence type="predicted"/>
<dbReference type="SUPFAM" id="SSF47240">
    <property type="entry name" value="Ferritin-like"/>
    <property type="match status" value="1"/>
</dbReference>
<dbReference type="GO" id="GO:0046872">
    <property type="term" value="F:metal ion binding"/>
    <property type="evidence" value="ECO:0007669"/>
    <property type="project" value="InterPro"/>
</dbReference>
<keyword evidence="2 5" id="KW-0812">Transmembrane</keyword>
<dbReference type="GO" id="GO:0030026">
    <property type="term" value="P:intracellular manganese ion homeostasis"/>
    <property type="evidence" value="ECO:0007669"/>
    <property type="project" value="InterPro"/>
</dbReference>
<accession>A0A537J5X5</accession>
<dbReference type="InterPro" id="IPR008217">
    <property type="entry name" value="Ccc1_fam"/>
</dbReference>
<dbReference type="Gene3D" id="1.20.1260.10">
    <property type="match status" value="1"/>
</dbReference>
<protein>
    <submittedName>
        <fullName evidence="7">Ferritin</fullName>
    </submittedName>
</protein>
<evidence type="ECO:0000256" key="2">
    <source>
        <dbReference type="ARBA" id="ARBA00022692"/>
    </source>
</evidence>